<dbReference type="PANTHER" id="PTHR15462:SF19">
    <property type="entry name" value="PEPTIDASE S1 DOMAIN-CONTAINING PROTEIN"/>
    <property type="match status" value="1"/>
</dbReference>
<evidence type="ECO:0000256" key="1">
    <source>
        <dbReference type="ARBA" id="ARBA00022729"/>
    </source>
</evidence>
<proteinExistence type="predicted"/>
<dbReference type="InterPro" id="IPR043504">
    <property type="entry name" value="Peptidase_S1_PA_chymotrypsin"/>
</dbReference>
<evidence type="ECO:0008006" key="5">
    <source>
        <dbReference type="Google" id="ProtNLM"/>
    </source>
</evidence>
<dbReference type="InterPro" id="IPR050966">
    <property type="entry name" value="Glutamyl_endopeptidase"/>
</dbReference>
<dbReference type="EMBL" id="BMQK01000002">
    <property type="protein sequence ID" value="GGQ43758.1"/>
    <property type="molecule type" value="Genomic_DNA"/>
</dbReference>
<protein>
    <recommendedName>
        <fullName evidence="5">Secreted protein</fullName>
    </recommendedName>
</protein>
<evidence type="ECO:0000256" key="2">
    <source>
        <dbReference type="SAM" id="MobiDB-lite"/>
    </source>
</evidence>
<sequence length="364" mass="38786">MALALTATACEPGHGGAGGVSRPPGRTGDSLADRLSRLGIDVDHWRDGGWRDWDRWSGAAEDFVNPVIAGLWQPDRMRSADAAGKTVPARDALAHRQLSDPPPPLAEAVPERTPYREYAAPMGKLFFDSPGGSLVCSGTVVRDVYHPGKSNLVWTAGHCVHAGRSGGWYRNIAFVPAFNDLGRSEAGLADATEREVAPYGLWWADRAATSEQWIRNGSETGGAGAAYDYAVLRVRPESGGRSLEETVGTALPVDFSAPPVSEVGPVSVWGYPAAPPYDGLTMFRCVDRPRRLSLGPELPTMYRVGCPLTGGASGGGWFRRVGDRLELVSNTSIGPVDGAWLAGPRLGGDAKRVYDTMGARYGGR</sequence>
<dbReference type="InterPro" id="IPR009003">
    <property type="entry name" value="Peptidase_S1_PA"/>
</dbReference>
<comment type="caution">
    <text evidence="3">The sequence shown here is derived from an EMBL/GenBank/DDBJ whole genome shotgun (WGS) entry which is preliminary data.</text>
</comment>
<evidence type="ECO:0000313" key="4">
    <source>
        <dbReference type="Proteomes" id="UP000620156"/>
    </source>
</evidence>
<dbReference type="SUPFAM" id="SSF50494">
    <property type="entry name" value="Trypsin-like serine proteases"/>
    <property type="match status" value="1"/>
</dbReference>
<dbReference type="AlphaFoldDB" id="A0A918EPQ2"/>
<reference evidence="3" key="2">
    <citation type="submission" date="2020-09" db="EMBL/GenBank/DDBJ databases">
        <authorList>
            <person name="Sun Q."/>
            <person name="Ohkuma M."/>
        </authorList>
    </citation>
    <scope>NUCLEOTIDE SEQUENCE</scope>
    <source>
        <strain evidence="3">JCM 3131</strain>
    </source>
</reference>
<name>A0A918EPQ2_9ACTN</name>
<evidence type="ECO:0000313" key="3">
    <source>
        <dbReference type="EMBL" id="GGQ43758.1"/>
    </source>
</evidence>
<dbReference type="Gene3D" id="2.40.10.10">
    <property type="entry name" value="Trypsin-like serine proteases"/>
    <property type="match status" value="2"/>
</dbReference>
<organism evidence="3 4">
    <name type="scientific">Streptomyces ruber</name>
    <dbReference type="NCBI Taxonomy" id="83378"/>
    <lineage>
        <taxon>Bacteria</taxon>
        <taxon>Bacillati</taxon>
        <taxon>Actinomycetota</taxon>
        <taxon>Actinomycetes</taxon>
        <taxon>Kitasatosporales</taxon>
        <taxon>Streptomycetaceae</taxon>
        <taxon>Streptomyces</taxon>
    </lineage>
</organism>
<dbReference type="Pfam" id="PF13365">
    <property type="entry name" value="Trypsin_2"/>
    <property type="match status" value="1"/>
</dbReference>
<keyword evidence="1" id="KW-0732">Signal</keyword>
<reference evidence="3" key="1">
    <citation type="journal article" date="2014" name="Int. J. Syst. Evol. Microbiol.">
        <title>Complete genome sequence of Corynebacterium casei LMG S-19264T (=DSM 44701T), isolated from a smear-ripened cheese.</title>
        <authorList>
            <consortium name="US DOE Joint Genome Institute (JGI-PGF)"/>
            <person name="Walter F."/>
            <person name="Albersmeier A."/>
            <person name="Kalinowski J."/>
            <person name="Ruckert C."/>
        </authorList>
    </citation>
    <scope>NUCLEOTIDE SEQUENCE</scope>
    <source>
        <strain evidence="3">JCM 3131</strain>
    </source>
</reference>
<accession>A0A918EPQ2</accession>
<keyword evidence="4" id="KW-1185">Reference proteome</keyword>
<gene>
    <name evidence="3" type="ORF">GCM10010145_10420</name>
</gene>
<feature type="region of interest" description="Disordered" evidence="2">
    <location>
        <begin position="1"/>
        <end position="28"/>
    </location>
</feature>
<dbReference type="Proteomes" id="UP000620156">
    <property type="component" value="Unassembled WGS sequence"/>
</dbReference>
<dbReference type="PANTHER" id="PTHR15462">
    <property type="entry name" value="SERINE PROTEASE"/>
    <property type="match status" value="1"/>
</dbReference>